<evidence type="ECO:0000256" key="1">
    <source>
        <dbReference type="SAM" id="MobiDB-lite"/>
    </source>
</evidence>
<accession>A0ABN1RZN3</accession>
<sequence>MTGRQGPEAAEERRKRPPGAQGRKNGKKDRSQVFFAAAGVGGVLVVALILVLAVMWPKEKPARRETEAKVPMSRPVVTGLAPDSYSSSPSTEVFARIASREDDPAPLTAEEMFPKKDVLRDEVSGAEPALRLSVLDDDCGKAVWGRGLGEVLQDGGCTQAVRGLYTDEKKGFRVLVAAYNLGDEEAADRAVEAFGAGAGGFVKLPDKTPKGFGEGFSLARGLAMGHYALITWAERTDGKGAGTNGALLSLVVTAAKAEGLYARAAG</sequence>
<keyword evidence="4" id="KW-1185">Reference proteome</keyword>
<protein>
    <submittedName>
        <fullName evidence="3">Uncharacterized protein</fullName>
    </submittedName>
</protein>
<keyword evidence="2" id="KW-1133">Transmembrane helix</keyword>
<evidence type="ECO:0000313" key="3">
    <source>
        <dbReference type="EMBL" id="GAA0968661.1"/>
    </source>
</evidence>
<feature type="transmembrane region" description="Helical" evidence="2">
    <location>
        <begin position="33"/>
        <end position="56"/>
    </location>
</feature>
<dbReference type="EMBL" id="BAAAHH010000058">
    <property type="protein sequence ID" value="GAA0968661.1"/>
    <property type="molecule type" value="Genomic_DNA"/>
</dbReference>
<comment type="caution">
    <text evidence="3">The sequence shown here is derived from an EMBL/GenBank/DDBJ whole genome shotgun (WGS) entry which is preliminary data.</text>
</comment>
<name>A0ABN1RZN3_9ACTN</name>
<reference evidence="3 4" key="1">
    <citation type="journal article" date="2019" name="Int. J. Syst. Evol. Microbiol.">
        <title>The Global Catalogue of Microorganisms (GCM) 10K type strain sequencing project: providing services to taxonomists for standard genome sequencing and annotation.</title>
        <authorList>
            <consortium name="The Broad Institute Genomics Platform"/>
            <consortium name="The Broad Institute Genome Sequencing Center for Infectious Disease"/>
            <person name="Wu L."/>
            <person name="Ma J."/>
        </authorList>
    </citation>
    <scope>NUCLEOTIDE SEQUENCE [LARGE SCALE GENOMIC DNA]</scope>
    <source>
        <strain evidence="3 4">JCM 10696</strain>
    </source>
</reference>
<evidence type="ECO:0000256" key="2">
    <source>
        <dbReference type="SAM" id="Phobius"/>
    </source>
</evidence>
<gene>
    <name evidence="3" type="ORF">GCM10009550_74390</name>
</gene>
<organism evidence="3 4">
    <name type="scientific">Actinocorallia libanotica</name>
    <dbReference type="NCBI Taxonomy" id="46162"/>
    <lineage>
        <taxon>Bacteria</taxon>
        <taxon>Bacillati</taxon>
        <taxon>Actinomycetota</taxon>
        <taxon>Actinomycetes</taxon>
        <taxon>Streptosporangiales</taxon>
        <taxon>Thermomonosporaceae</taxon>
        <taxon>Actinocorallia</taxon>
    </lineage>
</organism>
<dbReference type="RefSeq" id="WP_344247181.1">
    <property type="nucleotide sequence ID" value="NZ_BAAAHH010000058.1"/>
</dbReference>
<keyword evidence="2" id="KW-0472">Membrane</keyword>
<proteinExistence type="predicted"/>
<dbReference type="Proteomes" id="UP001500665">
    <property type="component" value="Unassembled WGS sequence"/>
</dbReference>
<feature type="region of interest" description="Disordered" evidence="1">
    <location>
        <begin position="1"/>
        <end position="29"/>
    </location>
</feature>
<keyword evidence="2" id="KW-0812">Transmembrane</keyword>
<evidence type="ECO:0000313" key="4">
    <source>
        <dbReference type="Proteomes" id="UP001500665"/>
    </source>
</evidence>